<evidence type="ECO:0000313" key="2">
    <source>
        <dbReference type="Proteomes" id="UP000014974"/>
    </source>
</evidence>
<dbReference type="AlphaFoldDB" id="S7V8Q7"/>
<gene>
    <name evidence="1" type="ORF">ADICYQ_4738</name>
</gene>
<comment type="caution">
    <text evidence="1">The sequence shown here is derived from an EMBL/GenBank/DDBJ whole genome shotgun (WGS) entry which is preliminary data.</text>
</comment>
<name>S7V8Q7_9BACT</name>
<sequence length="43" mass="5085">MSLCCVSQFPQHKSRKKILERLTAYKSKYHLNTKIDWYLGVLG</sequence>
<proteinExistence type="predicted"/>
<protein>
    <submittedName>
        <fullName evidence="1">Uncharacterized protein</fullName>
    </submittedName>
</protein>
<evidence type="ECO:0000313" key="1">
    <source>
        <dbReference type="EMBL" id="EPR66251.1"/>
    </source>
</evidence>
<reference evidence="1 2" key="1">
    <citation type="journal article" date="2013" name="Genome Announc.">
        <title>Draft Genome Sequence of Cyclobacterium qasimii Strain M12-11BT, Isolated from Arctic Marine Sediment.</title>
        <authorList>
            <person name="Shivaji S."/>
            <person name="Ara S."/>
            <person name="Singh A."/>
            <person name="Kumar Pinnaka A."/>
        </authorList>
    </citation>
    <scope>NUCLEOTIDE SEQUENCE [LARGE SCALE GENOMIC DNA]</scope>
    <source>
        <strain evidence="1 2">M12-11B</strain>
    </source>
</reference>
<dbReference type="EMBL" id="ATNM01000153">
    <property type="protein sequence ID" value="EPR66251.1"/>
    <property type="molecule type" value="Genomic_DNA"/>
</dbReference>
<accession>S7V8Q7</accession>
<dbReference type="STRING" id="641524.ADICYQ_4738"/>
<organism evidence="1 2">
    <name type="scientific">Cyclobacterium qasimii M12-11B</name>
    <dbReference type="NCBI Taxonomy" id="641524"/>
    <lineage>
        <taxon>Bacteria</taxon>
        <taxon>Pseudomonadati</taxon>
        <taxon>Bacteroidota</taxon>
        <taxon>Cytophagia</taxon>
        <taxon>Cytophagales</taxon>
        <taxon>Cyclobacteriaceae</taxon>
        <taxon>Cyclobacterium</taxon>
    </lineage>
</organism>
<dbReference type="Proteomes" id="UP000014974">
    <property type="component" value="Unassembled WGS sequence"/>
</dbReference>